<keyword evidence="3" id="KW-1185">Reference proteome</keyword>
<dbReference type="PANTHER" id="PTHR36220:SF1">
    <property type="entry name" value="GAMMA TUBULIN COMPLEX COMPONENT C-TERMINAL DOMAIN-CONTAINING PROTEIN"/>
    <property type="match status" value="1"/>
</dbReference>
<evidence type="ECO:0000256" key="1">
    <source>
        <dbReference type="ARBA" id="ARBA00022729"/>
    </source>
</evidence>
<sequence length="365" mass="38358">MADAAFGHSVSVSGGWAVVGAPYQWNNASDWLAVGAAYMLYLDQGIWTHHSRLDVGQGYNCTGAAVAIDGDWVAVSSPGDYPSPVIATVSLFKREGDSWTLMQQVGPSQEGAISVALAADVLAIGYPAVGHLDMYRRVNGVYQQERSLRSNAMHLGQSLALAKDGTRVVAGGSWPAQPGDITGMGGATVYDYHTDKADWRRAGAAEDVCRKASSMAVAIAADGLTFALSCPSVLDTSTRRDAGLVEIYQKDPDSSVNFITVASMRGDQGNKAEFGTSLCYDHSAAEGEEVLVVGAPHENSDQGSVFVYKAQGVEYTLDSRQVMGQVGQLGASLTIDNGTIMAGAPVYSDPTGDGEEGEVVVFNVI</sequence>
<dbReference type="Proteomes" id="UP000265618">
    <property type="component" value="Unassembled WGS sequence"/>
</dbReference>
<name>A0A9K3CYJ7_9EUKA</name>
<dbReference type="Pfam" id="PF14312">
    <property type="entry name" value="FG-GAP_2"/>
    <property type="match status" value="1"/>
</dbReference>
<dbReference type="OrthoDB" id="5317514at2759"/>
<evidence type="ECO:0000313" key="2">
    <source>
        <dbReference type="EMBL" id="GIQ84049.1"/>
    </source>
</evidence>
<dbReference type="InterPro" id="IPR028994">
    <property type="entry name" value="Integrin_alpha_N"/>
</dbReference>
<dbReference type="EMBL" id="BDIP01001285">
    <property type="protein sequence ID" value="GIQ84049.1"/>
    <property type="molecule type" value="Genomic_DNA"/>
</dbReference>
<comment type="caution">
    <text evidence="2">The sequence shown here is derived from an EMBL/GenBank/DDBJ whole genome shotgun (WGS) entry which is preliminary data.</text>
</comment>
<protein>
    <submittedName>
        <fullName evidence="2">Uncharacterized protein</fullName>
    </submittedName>
</protein>
<proteinExistence type="predicted"/>
<evidence type="ECO:0000313" key="3">
    <source>
        <dbReference type="Proteomes" id="UP000265618"/>
    </source>
</evidence>
<organism evidence="2 3">
    <name type="scientific">Kipferlia bialata</name>
    <dbReference type="NCBI Taxonomy" id="797122"/>
    <lineage>
        <taxon>Eukaryota</taxon>
        <taxon>Metamonada</taxon>
        <taxon>Carpediemonas-like organisms</taxon>
        <taxon>Kipferlia</taxon>
    </lineage>
</organism>
<gene>
    <name evidence="2" type="ORF">KIPB_005477</name>
</gene>
<dbReference type="PANTHER" id="PTHR36220">
    <property type="entry name" value="UNNAMED PRODUCT"/>
    <property type="match status" value="1"/>
</dbReference>
<keyword evidence="1" id="KW-0732">Signal</keyword>
<accession>A0A9K3CYJ7</accession>
<dbReference type="InterPro" id="IPR013517">
    <property type="entry name" value="FG-GAP"/>
</dbReference>
<dbReference type="SUPFAM" id="SSF50965">
    <property type="entry name" value="Galactose oxidase, central domain"/>
    <property type="match status" value="1"/>
</dbReference>
<reference evidence="2 3" key="1">
    <citation type="journal article" date="2018" name="PLoS ONE">
        <title>The draft genome of Kipferlia bialata reveals reductive genome evolution in fornicate parasites.</title>
        <authorList>
            <person name="Tanifuji G."/>
            <person name="Takabayashi S."/>
            <person name="Kume K."/>
            <person name="Takagi M."/>
            <person name="Nakayama T."/>
            <person name="Kamikawa R."/>
            <person name="Inagaki Y."/>
            <person name="Hashimoto T."/>
        </authorList>
    </citation>
    <scope>NUCLEOTIDE SEQUENCE [LARGE SCALE GENOMIC DNA]</scope>
    <source>
        <strain evidence="2">NY0173</strain>
    </source>
</reference>
<dbReference type="InterPro" id="IPR011043">
    <property type="entry name" value="Gal_Oxase/kelch_b-propeller"/>
</dbReference>
<dbReference type="AlphaFoldDB" id="A0A9K3CYJ7"/>
<dbReference type="Gene3D" id="2.130.10.130">
    <property type="entry name" value="Integrin alpha, N-terminal"/>
    <property type="match status" value="1"/>
</dbReference>